<feature type="compositionally biased region" description="Polar residues" evidence="2">
    <location>
        <begin position="1467"/>
        <end position="1483"/>
    </location>
</feature>
<feature type="compositionally biased region" description="Polar residues" evidence="2">
    <location>
        <begin position="667"/>
        <end position="686"/>
    </location>
</feature>
<feature type="compositionally biased region" description="Basic and acidic residues" evidence="2">
    <location>
        <begin position="292"/>
        <end position="320"/>
    </location>
</feature>
<evidence type="ECO:0000313" key="4">
    <source>
        <dbReference type="EMBL" id="KAF6354997.1"/>
    </source>
</evidence>
<feature type="compositionally biased region" description="Polar residues" evidence="2">
    <location>
        <begin position="256"/>
        <end position="268"/>
    </location>
</feature>
<dbReference type="Pfam" id="PF25817">
    <property type="entry name" value="ICE1_C"/>
    <property type="match status" value="1"/>
</dbReference>
<feature type="region of interest" description="Disordered" evidence="2">
    <location>
        <begin position="981"/>
        <end position="1041"/>
    </location>
</feature>
<proteinExistence type="predicted"/>
<feature type="region of interest" description="Disordered" evidence="2">
    <location>
        <begin position="221"/>
        <end position="320"/>
    </location>
</feature>
<reference evidence="4 5" key="1">
    <citation type="journal article" date="2020" name="Nature">
        <title>Six reference-quality genomes reveal evolution of bat adaptations.</title>
        <authorList>
            <person name="Jebb D."/>
            <person name="Huang Z."/>
            <person name="Pippel M."/>
            <person name="Hughes G.M."/>
            <person name="Lavrichenko K."/>
            <person name="Devanna P."/>
            <person name="Winkler S."/>
            <person name="Jermiin L.S."/>
            <person name="Skirmuntt E.C."/>
            <person name="Katzourakis A."/>
            <person name="Burkitt-Gray L."/>
            <person name="Ray D.A."/>
            <person name="Sullivan K.A.M."/>
            <person name="Roscito J.G."/>
            <person name="Kirilenko B.M."/>
            <person name="Davalos L.M."/>
            <person name="Corthals A.P."/>
            <person name="Power M.L."/>
            <person name="Jones G."/>
            <person name="Ransome R.D."/>
            <person name="Dechmann D.K.N."/>
            <person name="Locatelli A.G."/>
            <person name="Puechmaille S.J."/>
            <person name="Fedrigo O."/>
            <person name="Jarvis E.D."/>
            <person name="Hiller M."/>
            <person name="Vernes S.C."/>
            <person name="Myers E.W."/>
            <person name="Teeling E.C."/>
        </authorList>
    </citation>
    <scope>NUCLEOTIDE SEQUENCE [LARGE SCALE GENOMIC DNA]</scope>
    <source>
        <strain evidence="4">MMyoMyo1</strain>
        <tissue evidence="4">Flight muscle</tissue>
    </source>
</reference>
<feature type="region of interest" description="Disordered" evidence="2">
    <location>
        <begin position="1446"/>
        <end position="1491"/>
    </location>
</feature>
<evidence type="ECO:0000256" key="2">
    <source>
        <dbReference type="SAM" id="MobiDB-lite"/>
    </source>
</evidence>
<feature type="region of interest" description="Disordered" evidence="2">
    <location>
        <begin position="1076"/>
        <end position="1127"/>
    </location>
</feature>
<evidence type="ECO:0000256" key="1">
    <source>
        <dbReference type="SAM" id="Coils"/>
    </source>
</evidence>
<organism evidence="4 5">
    <name type="scientific">Myotis myotis</name>
    <name type="common">Greater mouse-eared bat</name>
    <name type="synonym">Vespertilio myotis</name>
    <dbReference type="NCBI Taxonomy" id="51298"/>
    <lineage>
        <taxon>Eukaryota</taxon>
        <taxon>Metazoa</taxon>
        <taxon>Chordata</taxon>
        <taxon>Craniata</taxon>
        <taxon>Vertebrata</taxon>
        <taxon>Euteleostomi</taxon>
        <taxon>Mammalia</taxon>
        <taxon>Eutheria</taxon>
        <taxon>Laurasiatheria</taxon>
        <taxon>Chiroptera</taxon>
        <taxon>Yangochiroptera</taxon>
        <taxon>Vespertilionidae</taxon>
        <taxon>Myotis</taxon>
    </lineage>
</organism>
<feature type="compositionally biased region" description="Basic and acidic residues" evidence="2">
    <location>
        <begin position="1523"/>
        <end position="1540"/>
    </location>
</feature>
<feature type="compositionally biased region" description="Low complexity" evidence="2">
    <location>
        <begin position="1291"/>
        <end position="1303"/>
    </location>
</feature>
<keyword evidence="5" id="KW-1185">Reference proteome</keyword>
<evidence type="ECO:0000313" key="5">
    <source>
        <dbReference type="Proteomes" id="UP000527355"/>
    </source>
</evidence>
<dbReference type="InterPro" id="IPR057881">
    <property type="entry name" value="ICE1_C"/>
</dbReference>
<evidence type="ECO:0000259" key="3">
    <source>
        <dbReference type="Pfam" id="PF25817"/>
    </source>
</evidence>
<comment type="caution">
    <text evidence="4">The sequence shown here is derived from an EMBL/GenBank/DDBJ whole genome shotgun (WGS) entry which is preliminary data.</text>
</comment>
<feature type="region of interest" description="Disordered" evidence="2">
    <location>
        <begin position="342"/>
        <end position="416"/>
    </location>
</feature>
<feature type="region of interest" description="Disordered" evidence="2">
    <location>
        <begin position="1345"/>
        <end position="1368"/>
    </location>
</feature>
<dbReference type="EMBL" id="JABWUV010000005">
    <property type="protein sequence ID" value="KAF6354997.1"/>
    <property type="molecule type" value="Genomic_DNA"/>
</dbReference>
<feature type="coiled-coil region" evidence="1">
    <location>
        <begin position="22"/>
        <end position="184"/>
    </location>
</feature>
<feature type="region of interest" description="Disordered" evidence="2">
    <location>
        <begin position="1784"/>
        <end position="1849"/>
    </location>
</feature>
<accession>A0A7J7XZ37</accession>
<keyword evidence="1" id="KW-0175">Coiled coil</keyword>
<feature type="compositionally biased region" description="Polar residues" evidence="2">
    <location>
        <begin position="1312"/>
        <end position="1322"/>
    </location>
</feature>
<feature type="compositionally biased region" description="Polar residues" evidence="2">
    <location>
        <begin position="1557"/>
        <end position="1593"/>
    </location>
</feature>
<dbReference type="VEuPathDB" id="HostDB:GeneID_118655754"/>
<gene>
    <name evidence="4" type="ORF">mMyoMyo1_006592</name>
</gene>
<feature type="domain" description="Little elongation complex subunit 1 C-terminal" evidence="3">
    <location>
        <begin position="2039"/>
        <end position="2231"/>
    </location>
</feature>
<sequence>MMPGETHSAAPGAADLSRCQGCASLQQNLNEYVEALITLKQKIINTDNLLTEYQKKFLQLQFARRENSTLHHQVEQMLQKISPLQKCQEELGSLKAELEEKKSSLKLYQETHQEYARIKEECLKTDAQKKKLEAKVKKLEEAAVKQTQDFKQLRNEKKILEKEFKKTQERLDEFSKQKAEKELRNVGTQISSDTSGSINRRKVKLLLKELWLCINTANRAPGESSRCVPGKPVQEKPISGESREDVVPTRVGDSPPRTSAVQTCQAEQSMEIEGDVSECKNVGKETPSAAAHHNDDQHPEVLLQRNEEDSADFSDHDRSFDEDLQAAVDFFKLPPPLLSPVPSPPLGSAHRGTLPSSLAPETYFGEYTDSSDSDSAPHGSSEYISEDDTPEAQDCFGSSRKNKGSGTCEEKLKSHEATQAPNTLKVNEVTTVGFEAFTASLREPSTTFSVAREKHWAVSSQFIRSRKRDILGEAKRPGEVREIDMLMQAEGTLCKPTGIESVEKFSGGIAQGKEAALGKADMCYSPIAKRPLSELMRSEGKTPLSRMIGSSKSNFTKWTPTNETTCEADCISVSDHLQGLSRELEKEREDMPGFALGESSEPEEDADDVIDAAELDVEAKFSSSSTSGALSVHSNPQFSSGLKGGHDTHVPSEVIPTEARHSEQKLARTSNMSGLQSEPSECSSGANDPEDNLHALNPELGASDFHDQSSSGVECTKVVKDMTKVCALPQSVFMKAVKGGQCESQGPGAELTSQSDFTALVEAQSGLIKSGFVKSTSWHHSNLLRRGGEEMLIAKSEHQQETNNQLPKAMPSIENRESTSLLPNQVSVITKQTRPEMMQGARLEPLRLHRNEPASATENVDNVSSIARCAEKEETTQNIKEVAQNIKEVAATKETSPEGSTSCRKLDFDSSGGSLPVENSHCSKNSKLSFFSENITVSNQNMMEPSVQAELQEQCPCQNATDLDSSGLGADKLPPATEMAASEDFPIKEISSGDPVTSGGEALAISKDSPSVEQSLEEPLEQPSPTPGCAPEGLGPTDTTAFLPAIGRKDEETPGVPQSSLSGPLYCYTGIREVAGGDTEVEESEAPSCSEGENEPEAVMGKQQQDAAEASRDVGTADAGAAETRPSTEVGCLTSALQDFNISTLSEIDRLSTSEVVMFLESCQLKDYSSGDSVPEYSSKETLNEEMNKELKQNEISGEKYRKQVCEEETLKTCEEWIESEEDDCPLKDASQLTQCSLETLSEVLTKIGQELQSNCEDSDGKDASNLLLFSIHDSLTTEPIKEQVSPQQTSSSLLHPSDPSPSAAGLDAKGSSPTNGESIENTQDRPEDNSVVTRLMDSGDEVLPQLAEPPTQSCYSGDGQTAEHSAGCEEAERTFQCQISTVTSKVINKDQNLVIEKGDNWTIISGVPLMPNVDQVILCDTPGDIPASPDEEEPGAGFISVISAEKSPETSHPGSPFQEPPCESNLPCTQEDISSSGQSSNFDKSRLRNRPVKPSVRISSEIYDFESQIVASDHTYYNSKLEPIDKNKNRSKISNKDQSNKLVKTSAPGRVETNPGDVSQSSSGDRGNTKTQRPQTQTILANADTSTPTDCSADTLSKIRQEVGPPLPPLLAPLIATPPRTSHPVSPLISSSSPSSPTSPVVQLSPSCEIPVPPMMSPLLEDPAHASPSCTSMSPSAVPAGERILSSPLQFCATTPKHALPVPGRLPPCASTHTAVTGPQENSVKILDTMYPELSARARTLNILKGNIQLTRGPPGDRQNLPGPVSAITGFKAITSMSTAFVKAGGSSGGDCNQDKSRDLGPQQNSGGKRTLSSCTPRSAKRLRLDSGSPEPETLSPTPEGVKHPRRNLPQVEVTATDEESSSVPAASMVSQLPLNPKETVESHDKAIADALKKIAESSFDLLPVIRSHVYVGNISKKPVMRDQEKEVVYDFSTTKKHLAECLLHSILSELKLQKISLEHNYIHALCRVYVGICRQLGDLERARLFCYSLLKEDFPESEKLTLFIANMWHDIFISQSVINKAMQLVARQRAKGEVLNCLRAYLNWEKNAPADVGFMVSKLLLTIQLCPKTEFQSSEKFGEDLSDNTWEYIFAIDLLCCHQKWIWTHDNIISKELWPVMDKWIKYRKGHANIAYIPDIIIASILRLIGRLGQLGLKEGFPSAVKNISSVIGMFIQHAQDEDIPWGIQLAAVYALCDLSPSNPAEISKILEAWRKETSHSVPSAVVRSLEEVSALCAQEFG</sequence>
<feature type="region of interest" description="Disordered" evidence="2">
    <location>
        <begin position="583"/>
        <end position="606"/>
    </location>
</feature>
<dbReference type="Proteomes" id="UP000527355">
    <property type="component" value="Unassembled WGS sequence"/>
</dbReference>
<dbReference type="PANTHER" id="PTHR11852">
    <property type="entry name" value="PLATELET-ACTIVATING FACTOR ACETYLHYDROLASE"/>
    <property type="match status" value="1"/>
</dbReference>
<feature type="region of interest" description="Disordered" evidence="2">
    <location>
        <begin position="1620"/>
        <end position="1645"/>
    </location>
</feature>
<feature type="region of interest" description="Disordered" evidence="2">
    <location>
        <begin position="1522"/>
        <end position="1593"/>
    </location>
</feature>
<feature type="region of interest" description="Disordered" evidence="2">
    <location>
        <begin position="622"/>
        <end position="693"/>
    </location>
</feature>
<protein>
    <submittedName>
        <fullName evidence="4">Interactor of little elongation complex ELL subunit 1</fullName>
    </submittedName>
</protein>
<dbReference type="PANTHER" id="PTHR11852:SF4">
    <property type="entry name" value="LITTLE ELONGATION COMPLEX SUBUNIT 1"/>
    <property type="match status" value="1"/>
</dbReference>
<feature type="compositionally biased region" description="Polar residues" evidence="2">
    <location>
        <begin position="622"/>
        <end position="640"/>
    </location>
</feature>
<name>A0A7J7XZ37_MYOMY</name>
<feature type="compositionally biased region" description="Polar residues" evidence="2">
    <location>
        <begin position="1803"/>
        <end position="1818"/>
    </location>
</feature>
<feature type="region of interest" description="Disordered" evidence="2">
    <location>
        <begin position="1281"/>
        <end position="1330"/>
    </location>
</feature>
<feature type="compositionally biased region" description="Low complexity" evidence="2">
    <location>
        <begin position="1828"/>
        <end position="1841"/>
    </location>
</feature>
<feature type="compositionally biased region" description="Polar residues" evidence="2">
    <location>
        <begin position="1351"/>
        <end position="1364"/>
    </location>
</feature>